<dbReference type="Pfam" id="PF01648">
    <property type="entry name" value="ACPS"/>
    <property type="match status" value="1"/>
</dbReference>
<evidence type="ECO:0000313" key="4">
    <source>
        <dbReference type="EMBL" id="XCN73823.1"/>
    </source>
</evidence>
<evidence type="ECO:0000256" key="2">
    <source>
        <dbReference type="ARBA" id="ARBA00022679"/>
    </source>
</evidence>
<keyword evidence="2 4" id="KW-0808">Transferase</keyword>
<evidence type="ECO:0000256" key="1">
    <source>
        <dbReference type="ARBA" id="ARBA00010990"/>
    </source>
</evidence>
<dbReference type="AlphaFoldDB" id="A0AAU8LX21"/>
<comment type="similarity">
    <text evidence="1">Belongs to the P-Pant transferase superfamily. Gsp/Sfp/HetI/AcpT family.</text>
</comment>
<reference evidence="4" key="1">
    <citation type="journal article" date="2024" name="Syst. Appl. Microbiol.">
        <title>First single-strain enrichments of Electrothrix cable bacteria, description of E. aestuarii sp. nov. and E. rattekaaiensis sp. nov., and proposal of a cable bacteria taxonomy following the rules of the SeqCode.</title>
        <authorList>
            <person name="Plum-Jensen L.E."/>
            <person name="Schramm A."/>
            <person name="Marshall I.P.G."/>
        </authorList>
    </citation>
    <scope>NUCLEOTIDE SEQUENCE</scope>
    <source>
        <strain evidence="4">Rat1</strain>
    </source>
</reference>
<proteinExistence type="inferred from homology"/>
<dbReference type="PANTHER" id="PTHR12215:SF10">
    <property type="entry name" value="L-AMINOADIPATE-SEMIALDEHYDE DEHYDROGENASE-PHOSPHOPANTETHEINYL TRANSFERASE"/>
    <property type="match status" value="1"/>
</dbReference>
<accession>A0AAU8LX21</accession>
<protein>
    <submittedName>
        <fullName evidence="4">4'-phosphopantetheinyl transferase superfamily protein</fullName>
    </submittedName>
</protein>
<dbReference type="GO" id="GO:0000287">
    <property type="term" value="F:magnesium ion binding"/>
    <property type="evidence" value="ECO:0007669"/>
    <property type="project" value="InterPro"/>
</dbReference>
<feature type="domain" description="4'-phosphopantetheinyl transferase" evidence="3">
    <location>
        <begin position="141"/>
        <end position="199"/>
    </location>
</feature>
<dbReference type="Gene3D" id="3.90.470.20">
    <property type="entry name" value="4'-phosphopantetheinyl transferase domain"/>
    <property type="match status" value="2"/>
</dbReference>
<sequence>MDIRSFFTIQQYYSGIPVHYHQDEQQWLSLVDLQLVEQALLSDEARLLQHILSPAEYTYFQRFKYMKRKKEWLGGRIAAKAAFFASTQETAQDPRSISILPNKHGRPIAEGVPSSSGKDLLLSLSHSDTFAVALVRSGKTCGVDLQEISTKLAGLTSHFATDTELQRLAEQVDYDEDTRLTMLWTVKEALKKALLHDQSAIFSETELQEAARLNDEAWRFLCTVQGQRQSVLVYPLPPYVLSITEEKKYA</sequence>
<dbReference type="GO" id="GO:0008897">
    <property type="term" value="F:holo-[acyl-carrier-protein] synthase activity"/>
    <property type="evidence" value="ECO:0007669"/>
    <property type="project" value="InterPro"/>
</dbReference>
<dbReference type="InterPro" id="IPR050559">
    <property type="entry name" value="P-Pant_transferase_sf"/>
</dbReference>
<evidence type="ECO:0000259" key="3">
    <source>
        <dbReference type="Pfam" id="PF01648"/>
    </source>
</evidence>
<name>A0AAU8LX21_9BACT</name>
<dbReference type="InterPro" id="IPR008278">
    <property type="entry name" value="4-PPantetheinyl_Trfase_dom"/>
</dbReference>
<reference evidence="4" key="2">
    <citation type="submission" date="2024-06" db="EMBL/GenBank/DDBJ databases">
        <authorList>
            <person name="Plum-Jensen L.E."/>
            <person name="Schramm A."/>
            <person name="Marshall I.P.G."/>
        </authorList>
    </citation>
    <scope>NUCLEOTIDE SEQUENCE</scope>
    <source>
        <strain evidence="4">Rat1</strain>
    </source>
</reference>
<dbReference type="GO" id="GO:0005829">
    <property type="term" value="C:cytosol"/>
    <property type="evidence" value="ECO:0007669"/>
    <property type="project" value="TreeGrafter"/>
</dbReference>
<dbReference type="SUPFAM" id="SSF56214">
    <property type="entry name" value="4'-phosphopantetheinyl transferase"/>
    <property type="match status" value="2"/>
</dbReference>
<dbReference type="EMBL" id="CP159373">
    <property type="protein sequence ID" value="XCN73823.1"/>
    <property type="molecule type" value="Genomic_DNA"/>
</dbReference>
<dbReference type="GO" id="GO:0019878">
    <property type="term" value="P:lysine biosynthetic process via aminoadipic acid"/>
    <property type="evidence" value="ECO:0007669"/>
    <property type="project" value="TreeGrafter"/>
</dbReference>
<dbReference type="KEGG" id="eaj:Q3M24_03440"/>
<dbReference type="InterPro" id="IPR037143">
    <property type="entry name" value="4-PPantetheinyl_Trfase_dom_sf"/>
</dbReference>
<gene>
    <name evidence="4" type="ORF">Q3M24_03440</name>
</gene>
<dbReference type="PANTHER" id="PTHR12215">
    <property type="entry name" value="PHOSPHOPANTETHEINE TRANSFERASE"/>
    <property type="match status" value="1"/>
</dbReference>
<organism evidence="4">
    <name type="scientific">Candidatus Electrothrix aestuarii</name>
    <dbReference type="NCBI Taxonomy" id="3062594"/>
    <lineage>
        <taxon>Bacteria</taxon>
        <taxon>Pseudomonadati</taxon>
        <taxon>Thermodesulfobacteriota</taxon>
        <taxon>Desulfobulbia</taxon>
        <taxon>Desulfobulbales</taxon>
        <taxon>Desulfobulbaceae</taxon>
        <taxon>Candidatus Electrothrix</taxon>
    </lineage>
</organism>